<organism evidence="2 3">
    <name type="scientific">Streptomyces triculaminicus</name>
    <dbReference type="NCBI Taxonomy" id="2816232"/>
    <lineage>
        <taxon>Bacteria</taxon>
        <taxon>Bacillati</taxon>
        <taxon>Actinomycetota</taxon>
        <taxon>Actinomycetes</taxon>
        <taxon>Kitasatosporales</taxon>
        <taxon>Streptomycetaceae</taxon>
        <taxon>Streptomyces</taxon>
    </lineage>
</organism>
<evidence type="ECO:0000313" key="2">
    <source>
        <dbReference type="EMBL" id="MBO0655037.1"/>
    </source>
</evidence>
<accession>A0A939FPJ0</accession>
<evidence type="ECO:0000256" key="1">
    <source>
        <dbReference type="SAM" id="MobiDB-lite"/>
    </source>
</evidence>
<dbReference type="EMBL" id="JAFMOF010000003">
    <property type="protein sequence ID" value="MBO0655037.1"/>
    <property type="molecule type" value="Genomic_DNA"/>
</dbReference>
<feature type="compositionally biased region" description="Basic and acidic residues" evidence="1">
    <location>
        <begin position="75"/>
        <end position="86"/>
    </location>
</feature>
<name>A0A939FPJ0_9ACTN</name>
<dbReference type="Proteomes" id="UP000664781">
    <property type="component" value="Unassembled WGS sequence"/>
</dbReference>
<sequence>MTYRNGAYVMDIREDRIAQVIGRAGAMVQVRTPGGGLQWEVPASALRLATREEREAAGLRPYLSGCAKCVELETARQKAGPGERPRATAAARTHWIVEHSASEARR</sequence>
<dbReference type="AlphaFoldDB" id="A0A939FPJ0"/>
<keyword evidence="3" id="KW-1185">Reference proteome</keyword>
<comment type="caution">
    <text evidence="2">The sequence shown here is derived from an EMBL/GenBank/DDBJ whole genome shotgun (WGS) entry which is preliminary data.</text>
</comment>
<protein>
    <submittedName>
        <fullName evidence="2">Uncharacterized protein</fullName>
    </submittedName>
</protein>
<reference evidence="2" key="1">
    <citation type="submission" date="2021-03" db="EMBL/GenBank/DDBJ databases">
        <title>Streptomyces strains.</title>
        <authorList>
            <person name="Lund M.B."/>
            <person name="Toerring T."/>
        </authorList>
    </citation>
    <scope>NUCLEOTIDE SEQUENCE</scope>
    <source>
        <strain evidence="2">JCM 4242</strain>
    </source>
</reference>
<feature type="region of interest" description="Disordered" evidence="1">
    <location>
        <begin position="75"/>
        <end position="106"/>
    </location>
</feature>
<dbReference type="RefSeq" id="WP_086568417.1">
    <property type="nucleotide sequence ID" value="NZ_JAFMOF010000003.1"/>
</dbReference>
<proteinExistence type="predicted"/>
<gene>
    <name evidence="2" type="ORF">J1792_20315</name>
</gene>
<evidence type="ECO:0000313" key="3">
    <source>
        <dbReference type="Proteomes" id="UP000664781"/>
    </source>
</evidence>
<feature type="compositionally biased region" description="Basic and acidic residues" evidence="1">
    <location>
        <begin position="95"/>
        <end position="106"/>
    </location>
</feature>